<protein>
    <recommendedName>
        <fullName evidence="6">Cytochrome c domain-containing protein</fullName>
    </recommendedName>
</protein>
<keyword evidence="5" id="KW-0732">Signal</keyword>
<feature type="signal peptide" evidence="5">
    <location>
        <begin position="1"/>
        <end position="20"/>
    </location>
</feature>
<keyword evidence="3 4" id="KW-0408">Iron</keyword>
<dbReference type="Pfam" id="PF07635">
    <property type="entry name" value="PSCyt1"/>
    <property type="match status" value="1"/>
</dbReference>
<dbReference type="Proteomes" id="UP000464378">
    <property type="component" value="Chromosome"/>
</dbReference>
<dbReference type="PROSITE" id="PS51007">
    <property type="entry name" value="CYTC"/>
    <property type="match status" value="1"/>
</dbReference>
<dbReference type="AlphaFoldDB" id="A0A6C2YHH7"/>
<evidence type="ECO:0000256" key="5">
    <source>
        <dbReference type="SAM" id="SignalP"/>
    </source>
</evidence>
<evidence type="ECO:0000256" key="1">
    <source>
        <dbReference type="ARBA" id="ARBA00022617"/>
    </source>
</evidence>
<dbReference type="InterPro" id="IPR009056">
    <property type="entry name" value="Cyt_c-like_dom"/>
</dbReference>
<evidence type="ECO:0000313" key="7">
    <source>
        <dbReference type="EMBL" id="VIP00701.1"/>
    </source>
</evidence>
<evidence type="ECO:0000256" key="4">
    <source>
        <dbReference type="PROSITE-ProRule" id="PRU00433"/>
    </source>
</evidence>
<dbReference type="Pfam" id="PF07587">
    <property type="entry name" value="PSD1"/>
    <property type="match status" value="1"/>
</dbReference>
<dbReference type="GO" id="GO:0046872">
    <property type="term" value="F:metal ion binding"/>
    <property type="evidence" value="ECO:0007669"/>
    <property type="project" value="UniProtKB-KW"/>
</dbReference>
<name>A0A6C2YHH7_9BACT</name>
<dbReference type="InterPro" id="IPR011444">
    <property type="entry name" value="DUF1549"/>
</dbReference>
<dbReference type="RefSeq" id="WP_162655892.1">
    <property type="nucleotide sequence ID" value="NZ_LR593887.1"/>
</dbReference>
<evidence type="ECO:0000313" key="8">
    <source>
        <dbReference type="Proteomes" id="UP000464378"/>
    </source>
</evidence>
<evidence type="ECO:0000256" key="2">
    <source>
        <dbReference type="ARBA" id="ARBA00022723"/>
    </source>
</evidence>
<dbReference type="InParanoid" id="A0A6C2YHH7"/>
<dbReference type="EMBL" id="LR593887">
    <property type="protein sequence ID" value="VTR96820.1"/>
    <property type="molecule type" value="Genomic_DNA"/>
</dbReference>
<keyword evidence="1 4" id="KW-0349">Heme</keyword>
<dbReference type="EMBL" id="LR586016">
    <property type="protein sequence ID" value="VIP00701.1"/>
    <property type="molecule type" value="Genomic_DNA"/>
</dbReference>
<dbReference type="InterPro" id="IPR011429">
    <property type="entry name" value="Cyt_c_Planctomycete-type"/>
</dbReference>
<proteinExistence type="predicted"/>
<keyword evidence="8" id="KW-1185">Reference proteome</keyword>
<reference evidence="7" key="1">
    <citation type="submission" date="2019-04" db="EMBL/GenBank/DDBJ databases">
        <authorList>
            <consortium name="Science for Life Laboratories"/>
        </authorList>
    </citation>
    <scope>NUCLEOTIDE SEQUENCE</scope>
    <source>
        <strain evidence="7">MBLW1</strain>
    </source>
</reference>
<dbReference type="KEGG" id="tim:GMBLW1_32590"/>
<dbReference type="SUPFAM" id="SSF46626">
    <property type="entry name" value="Cytochrome c"/>
    <property type="match status" value="1"/>
</dbReference>
<evidence type="ECO:0000259" key="6">
    <source>
        <dbReference type="PROSITE" id="PS51007"/>
    </source>
</evidence>
<keyword evidence="2 4" id="KW-0479">Metal-binding</keyword>
<gene>
    <name evidence="7" type="ORF">GMBLW1_32590</name>
</gene>
<feature type="chain" id="PRO_5033534763" description="Cytochrome c domain-containing protein" evidence="5">
    <location>
        <begin position="21"/>
        <end position="1073"/>
    </location>
</feature>
<dbReference type="GO" id="GO:0009055">
    <property type="term" value="F:electron transfer activity"/>
    <property type="evidence" value="ECO:0007669"/>
    <property type="project" value="InterPro"/>
</dbReference>
<dbReference type="InterPro" id="IPR036909">
    <property type="entry name" value="Cyt_c-like_dom_sf"/>
</dbReference>
<sequence length="1073" mass="120243">MKHAAFGLLALVILAPQARSAETATPEGLDFFEKKIRPVLVDNCLSCHGATKQKAGLRLDLRSFAMKGTDIGPVLVPGKPDQSSLIQAIRYTGDYDMPPKGKLPDAVIADFTHWVSIGAPWPADRNATPTTDPTKTHWAFQPVKAYSPPPVQKPQLVQTPVDSFILHQLESKGLSFAPEADRRTLIRRLSMDLTGLPPSQAEVEAFVNDASLDAYEKLVDRLLATPAYAERWARYWLDLSRYSDTKGYVFQEDRNYPYAYTYRDYVIRSFLEDKPYDQFLMEQLAADLLPLGNDKRSLAALGFLTLGRRFLNNTHDIIDDRLDVTFRGLQGLTVTCARCHDHKYDPIPTRDYYSLYGVFASTTEPAEKPLIGEVERTPELIAFERDLGKLEQERDAFIQQTAQTAIQRVRSPETIAAYLLAVADLKAAPRNDAVARLRERMLQPQIFNAWKNLLENKAKTPKDAIFSAWLIAAATPANEFAKVSATLAGQNGLHPRLAKALAAKPLPDRAAVAKVYADVFAQALKEPQSPDNAAIQALFTNGGPFDFSKDPKVIFVRTETDRLRNLQKKVDEFRAKNPAAPPRAMSVADAPNPFNPYIFVRGNPGNRGPNVPRQFLEVLSGPNRKPFTQGSGRLEMAKRIASPENPLTARVLVNRVWLNHFGAGLVTTPSDFGVRSELPSHPELLDYLAHRFMKEGWSLKKLHRWIVNSATYRQSSDFRPELASIDPENRLLGRMNRRRLDFESLRDSLLAVGGTLDQRIYGRSENLFEAPFSKRRTVYGFIDRQNLPGVYRAFDFAGPDTHSPQRFQTTVPQQALFLLNSPLIHEQARAVLQRREIAQRTIPSTKLDAIYQLLFNRRPTADERRMALEFVQSPVDDGKSNRPWQLGYGRFNERTKRIEGFTHFPHFTGTAWQASDKLPDPKFGWLTLNANGGHPDGTALLIRRWIVPADGTYRVQGTLNHTAKQGNGVRGRVITNRTGVVAEFIAEQKAVPTPVAEVVLKAGEPLDFVVDHRGDTNSDGFQWAPTIERITPATPKIVADARRDFPAPAPTPLSAWELLVQALLLSNEFAFAD</sequence>
<dbReference type="PANTHER" id="PTHR35889:SF3">
    <property type="entry name" value="F-BOX DOMAIN-CONTAINING PROTEIN"/>
    <property type="match status" value="1"/>
</dbReference>
<dbReference type="InterPro" id="IPR022655">
    <property type="entry name" value="DUF1553"/>
</dbReference>
<feature type="domain" description="Cytochrome c" evidence="6">
    <location>
        <begin position="23"/>
        <end position="226"/>
    </location>
</feature>
<dbReference type="Pfam" id="PF07583">
    <property type="entry name" value="PSCyt2"/>
    <property type="match status" value="1"/>
</dbReference>
<dbReference type="GO" id="GO:0020037">
    <property type="term" value="F:heme binding"/>
    <property type="evidence" value="ECO:0007669"/>
    <property type="project" value="InterPro"/>
</dbReference>
<dbReference type="PANTHER" id="PTHR35889">
    <property type="entry name" value="CYCLOINULO-OLIGOSACCHARIDE FRUCTANOTRANSFERASE-RELATED"/>
    <property type="match status" value="1"/>
</dbReference>
<accession>A0A6C2YHH7</accession>
<organism evidence="7">
    <name type="scientific">Tuwongella immobilis</name>
    <dbReference type="NCBI Taxonomy" id="692036"/>
    <lineage>
        <taxon>Bacteria</taxon>
        <taxon>Pseudomonadati</taxon>
        <taxon>Planctomycetota</taxon>
        <taxon>Planctomycetia</taxon>
        <taxon>Gemmatales</taxon>
        <taxon>Gemmataceae</taxon>
        <taxon>Tuwongella</taxon>
    </lineage>
</organism>
<evidence type="ECO:0000256" key="3">
    <source>
        <dbReference type="ARBA" id="ARBA00023004"/>
    </source>
</evidence>